<feature type="domain" description="Prolyl 4-hydroxylase alpha subunit" evidence="8">
    <location>
        <begin position="87"/>
        <end position="296"/>
    </location>
</feature>
<reference evidence="11" key="2">
    <citation type="submission" date="2010-05" db="EMBL/GenBank/DDBJ databases">
        <title>The genome sequence of Magnaporthe poae strain ATCC 64411.</title>
        <authorList>
            <person name="Ma L.-J."/>
            <person name="Dead R."/>
            <person name="Young S."/>
            <person name="Zeng Q."/>
            <person name="Koehrsen M."/>
            <person name="Alvarado L."/>
            <person name="Berlin A."/>
            <person name="Chapman S.B."/>
            <person name="Chen Z."/>
            <person name="Freedman E."/>
            <person name="Gellesch M."/>
            <person name="Goldberg J."/>
            <person name="Griggs A."/>
            <person name="Gujja S."/>
            <person name="Heilman E.R."/>
            <person name="Heiman D."/>
            <person name="Hepburn T."/>
            <person name="Howarth C."/>
            <person name="Jen D."/>
            <person name="Larson L."/>
            <person name="Mehta T."/>
            <person name="Neiman D."/>
            <person name="Pearson M."/>
            <person name="Roberts A."/>
            <person name="Saif S."/>
            <person name="Shea T."/>
            <person name="Shenoy N."/>
            <person name="Sisk P."/>
            <person name="Stolte C."/>
            <person name="Sykes S."/>
            <person name="Walk T."/>
            <person name="White J."/>
            <person name="Yandava C."/>
            <person name="Haas B."/>
            <person name="Nusbaum C."/>
            <person name="Birren B."/>
        </authorList>
    </citation>
    <scope>NUCLEOTIDE SEQUENCE [LARGE SCALE GENOMIC DNA]</scope>
    <source>
        <strain evidence="11">ATCC 64411 / 73-15</strain>
    </source>
</reference>
<feature type="chain" id="PRO_5009385393" evidence="7">
    <location>
        <begin position="20"/>
        <end position="300"/>
    </location>
</feature>
<accession>A0A0C4DTN1</accession>
<dbReference type="InterPro" id="IPR044862">
    <property type="entry name" value="Pro_4_hyd_alph_FE2OG_OXY"/>
</dbReference>
<keyword evidence="5" id="KW-0408">Iron</keyword>
<keyword evidence="11" id="KW-1185">Reference proteome</keyword>
<dbReference type="GO" id="GO:0005783">
    <property type="term" value="C:endoplasmic reticulum"/>
    <property type="evidence" value="ECO:0007669"/>
    <property type="project" value="TreeGrafter"/>
</dbReference>
<keyword evidence="2" id="KW-0479">Metal-binding</keyword>
<dbReference type="PANTHER" id="PTHR10869:SF246">
    <property type="entry name" value="TRANSMEMBRANE PROLYL 4-HYDROXYLASE"/>
    <property type="match status" value="1"/>
</dbReference>
<keyword evidence="7" id="KW-0732">Signal</keyword>
<keyword evidence="3" id="KW-0223">Dioxygenase</keyword>
<evidence type="ECO:0000256" key="5">
    <source>
        <dbReference type="ARBA" id="ARBA00023004"/>
    </source>
</evidence>
<protein>
    <submittedName>
        <fullName evidence="9">Oxidoreductase</fullName>
    </submittedName>
</protein>
<evidence type="ECO:0000313" key="11">
    <source>
        <dbReference type="Proteomes" id="UP000011715"/>
    </source>
</evidence>
<gene>
    <name evidence="9" type="ORF">MAPG_03302</name>
</gene>
<feature type="region of interest" description="Disordered" evidence="6">
    <location>
        <begin position="31"/>
        <end position="52"/>
    </location>
</feature>
<evidence type="ECO:0000256" key="2">
    <source>
        <dbReference type="ARBA" id="ARBA00022723"/>
    </source>
</evidence>
<evidence type="ECO:0000313" key="9">
    <source>
        <dbReference type="EMBL" id="KLU84257.1"/>
    </source>
</evidence>
<dbReference type="GO" id="GO:0005506">
    <property type="term" value="F:iron ion binding"/>
    <property type="evidence" value="ECO:0007669"/>
    <property type="project" value="InterPro"/>
</dbReference>
<dbReference type="eggNOG" id="KOG1591">
    <property type="taxonomic scope" value="Eukaryota"/>
</dbReference>
<dbReference type="EnsemblFungi" id="MAPG_03302T0">
    <property type="protein sequence ID" value="MAPG_03302T0"/>
    <property type="gene ID" value="MAPG_03302"/>
</dbReference>
<dbReference type="GO" id="GO:0004656">
    <property type="term" value="F:procollagen-proline 4-dioxygenase activity"/>
    <property type="evidence" value="ECO:0007669"/>
    <property type="project" value="TreeGrafter"/>
</dbReference>
<reference evidence="10" key="5">
    <citation type="submission" date="2015-06" db="UniProtKB">
        <authorList>
            <consortium name="EnsemblFungi"/>
        </authorList>
    </citation>
    <scope>IDENTIFICATION</scope>
    <source>
        <strain evidence="10">ATCC 64411</strain>
    </source>
</reference>
<dbReference type="OrthoDB" id="420380at2759"/>
<dbReference type="EMBL" id="ADBL01000792">
    <property type="status" value="NOT_ANNOTATED_CDS"/>
    <property type="molecule type" value="Genomic_DNA"/>
</dbReference>
<reference evidence="9" key="1">
    <citation type="submission" date="2010-05" db="EMBL/GenBank/DDBJ databases">
        <title>The Genome Sequence of Magnaporthe poae strain ATCC 64411.</title>
        <authorList>
            <consortium name="The Broad Institute Genome Sequencing Platform"/>
            <consortium name="Broad Institute Genome Sequencing Center for Infectious Disease"/>
            <person name="Ma L.-J."/>
            <person name="Dead R."/>
            <person name="Young S."/>
            <person name="Zeng Q."/>
            <person name="Koehrsen M."/>
            <person name="Alvarado L."/>
            <person name="Berlin A."/>
            <person name="Chapman S.B."/>
            <person name="Chen Z."/>
            <person name="Freedman E."/>
            <person name="Gellesch M."/>
            <person name="Goldberg J."/>
            <person name="Griggs A."/>
            <person name="Gujja S."/>
            <person name="Heilman E.R."/>
            <person name="Heiman D."/>
            <person name="Hepburn T."/>
            <person name="Howarth C."/>
            <person name="Jen D."/>
            <person name="Larson L."/>
            <person name="Mehta T."/>
            <person name="Neiman D."/>
            <person name="Pearson M."/>
            <person name="Roberts A."/>
            <person name="Saif S."/>
            <person name="Shea T."/>
            <person name="Shenoy N."/>
            <person name="Sisk P."/>
            <person name="Stolte C."/>
            <person name="Sykes S."/>
            <person name="Walk T."/>
            <person name="White J."/>
            <person name="Yandava C."/>
            <person name="Haas B."/>
            <person name="Nusbaum C."/>
            <person name="Birren B."/>
        </authorList>
    </citation>
    <scope>NUCLEOTIDE SEQUENCE</scope>
    <source>
        <strain evidence="9">ATCC 64411</strain>
    </source>
</reference>
<evidence type="ECO:0000256" key="4">
    <source>
        <dbReference type="ARBA" id="ARBA00023002"/>
    </source>
</evidence>
<dbReference type="GO" id="GO:0031418">
    <property type="term" value="F:L-ascorbic acid binding"/>
    <property type="evidence" value="ECO:0007669"/>
    <property type="project" value="InterPro"/>
</dbReference>
<dbReference type="EMBL" id="GL876967">
    <property type="protein sequence ID" value="KLU84257.1"/>
    <property type="molecule type" value="Genomic_DNA"/>
</dbReference>
<dbReference type="AlphaFoldDB" id="A0A0C4DTN1"/>
<dbReference type="Gene3D" id="2.60.120.620">
    <property type="entry name" value="q2cbj1_9rhob like domain"/>
    <property type="match status" value="1"/>
</dbReference>
<reference evidence="9" key="3">
    <citation type="submission" date="2011-03" db="EMBL/GenBank/DDBJ databases">
        <title>Annotation of Magnaporthe poae ATCC 64411.</title>
        <authorList>
            <person name="Ma L.-J."/>
            <person name="Dead R."/>
            <person name="Young S.K."/>
            <person name="Zeng Q."/>
            <person name="Gargeya S."/>
            <person name="Fitzgerald M."/>
            <person name="Haas B."/>
            <person name="Abouelleil A."/>
            <person name="Alvarado L."/>
            <person name="Arachchi H.M."/>
            <person name="Berlin A."/>
            <person name="Brown A."/>
            <person name="Chapman S.B."/>
            <person name="Chen Z."/>
            <person name="Dunbar C."/>
            <person name="Freedman E."/>
            <person name="Gearin G."/>
            <person name="Gellesch M."/>
            <person name="Goldberg J."/>
            <person name="Griggs A."/>
            <person name="Gujja S."/>
            <person name="Heiman D."/>
            <person name="Howarth C."/>
            <person name="Larson L."/>
            <person name="Lui A."/>
            <person name="MacDonald P.J.P."/>
            <person name="Mehta T."/>
            <person name="Montmayeur A."/>
            <person name="Murphy C."/>
            <person name="Neiman D."/>
            <person name="Pearson M."/>
            <person name="Priest M."/>
            <person name="Roberts A."/>
            <person name="Saif S."/>
            <person name="Shea T."/>
            <person name="Shenoy N."/>
            <person name="Sisk P."/>
            <person name="Stolte C."/>
            <person name="Sykes S."/>
            <person name="Yandava C."/>
            <person name="Wortman J."/>
            <person name="Nusbaum C."/>
            <person name="Birren B."/>
        </authorList>
    </citation>
    <scope>NUCLEOTIDE SEQUENCE</scope>
    <source>
        <strain evidence="9">ATCC 64411</strain>
    </source>
</reference>
<comment type="cofactor">
    <cofactor evidence="1">
        <name>L-ascorbate</name>
        <dbReference type="ChEBI" id="CHEBI:38290"/>
    </cofactor>
</comment>
<keyword evidence="4" id="KW-0560">Oxidoreductase</keyword>
<dbReference type="OMA" id="TVQCIEQ"/>
<dbReference type="InterPro" id="IPR045054">
    <property type="entry name" value="P4HA-like"/>
</dbReference>
<dbReference type="VEuPathDB" id="FungiDB:MAPG_03302"/>
<dbReference type="STRING" id="644358.A0A0C4DTN1"/>
<organism evidence="10 11">
    <name type="scientific">Magnaporthiopsis poae (strain ATCC 64411 / 73-15)</name>
    <name type="common">Kentucky bluegrass fungus</name>
    <name type="synonym">Magnaporthe poae</name>
    <dbReference type="NCBI Taxonomy" id="644358"/>
    <lineage>
        <taxon>Eukaryota</taxon>
        <taxon>Fungi</taxon>
        <taxon>Dikarya</taxon>
        <taxon>Ascomycota</taxon>
        <taxon>Pezizomycotina</taxon>
        <taxon>Sordariomycetes</taxon>
        <taxon>Sordariomycetidae</taxon>
        <taxon>Magnaporthales</taxon>
        <taxon>Magnaporthaceae</taxon>
        <taxon>Magnaporthiopsis</taxon>
    </lineage>
</organism>
<dbReference type="SMART" id="SM00702">
    <property type="entry name" value="P4Hc"/>
    <property type="match status" value="1"/>
</dbReference>
<proteinExistence type="predicted"/>
<evidence type="ECO:0000256" key="7">
    <source>
        <dbReference type="SAM" id="SignalP"/>
    </source>
</evidence>
<name>A0A0C4DTN1_MAGP6</name>
<feature type="signal peptide" evidence="7">
    <location>
        <begin position="1"/>
        <end position="19"/>
    </location>
</feature>
<sequence>MLSLSHLLGLLALTLFAYGPVVRLLGFGDWSGSDTSPSPPSSSSSRRHHHPRPQLNESLLALEEDTSLTATACPPDTYTVHIVSRRPLVLYLEGFVSAAERTHLLGLADPAFETSTVADDGGVRVDASVRVSDVAVVERTPTTRCVEARARALQGWRDEVWIERLRVQRYGVGGKYGHHFDWMDARHGYGRVSSMMVWLDDGAGSLVGGGTDFPLLRRPSADTRWCRFIQCPETNNDTNSNSNQQRGVVFKPVVGNAVYWENFPPGTFAGPGYDESWHAGLPVEAGVKVGLNIWSVGRID</sequence>
<evidence type="ECO:0000256" key="6">
    <source>
        <dbReference type="SAM" id="MobiDB-lite"/>
    </source>
</evidence>
<dbReference type="Pfam" id="PF13640">
    <property type="entry name" value="2OG-FeII_Oxy_3"/>
    <property type="match status" value="1"/>
</dbReference>
<evidence type="ECO:0000259" key="8">
    <source>
        <dbReference type="SMART" id="SM00702"/>
    </source>
</evidence>
<dbReference type="PANTHER" id="PTHR10869">
    <property type="entry name" value="PROLYL 4-HYDROXYLASE ALPHA SUBUNIT"/>
    <property type="match status" value="1"/>
</dbReference>
<reference evidence="10" key="4">
    <citation type="journal article" date="2015" name="G3 (Bethesda)">
        <title>Genome sequences of three phytopathogenic species of the Magnaporthaceae family of fungi.</title>
        <authorList>
            <person name="Okagaki L.H."/>
            <person name="Nunes C.C."/>
            <person name="Sailsbery J."/>
            <person name="Clay B."/>
            <person name="Brown D."/>
            <person name="John T."/>
            <person name="Oh Y."/>
            <person name="Young N."/>
            <person name="Fitzgerald M."/>
            <person name="Haas B.J."/>
            <person name="Zeng Q."/>
            <person name="Young S."/>
            <person name="Adiconis X."/>
            <person name="Fan L."/>
            <person name="Levin J.Z."/>
            <person name="Mitchell T.K."/>
            <person name="Okubara P.A."/>
            <person name="Farman M.L."/>
            <person name="Kohn L.M."/>
            <person name="Birren B."/>
            <person name="Ma L.-J."/>
            <person name="Dean R.A."/>
        </authorList>
    </citation>
    <scope>NUCLEOTIDE SEQUENCE</scope>
    <source>
        <strain evidence="10">ATCC 64411 / 73-15</strain>
    </source>
</reference>
<dbReference type="InterPro" id="IPR006620">
    <property type="entry name" value="Pro_4_hyd_alph"/>
</dbReference>
<evidence type="ECO:0000256" key="3">
    <source>
        <dbReference type="ARBA" id="ARBA00022964"/>
    </source>
</evidence>
<evidence type="ECO:0000256" key="1">
    <source>
        <dbReference type="ARBA" id="ARBA00001961"/>
    </source>
</evidence>
<evidence type="ECO:0000313" key="10">
    <source>
        <dbReference type="EnsemblFungi" id="MAPG_03302T0"/>
    </source>
</evidence>
<dbReference type="Proteomes" id="UP000011715">
    <property type="component" value="Unassembled WGS sequence"/>
</dbReference>